<name>A0A0B0PSG7_GOSAR</name>
<evidence type="ECO:0000313" key="4">
    <source>
        <dbReference type="EMBL" id="KHG27980.1"/>
    </source>
</evidence>
<dbReference type="PROSITE" id="PS50102">
    <property type="entry name" value="RRM"/>
    <property type="match status" value="1"/>
</dbReference>
<dbReference type="SUPFAM" id="SSF54928">
    <property type="entry name" value="RNA-binding domain, RBD"/>
    <property type="match status" value="1"/>
</dbReference>
<dbReference type="CDD" id="cd12384">
    <property type="entry name" value="RRM_RBM24_RBM38_like"/>
    <property type="match status" value="1"/>
</dbReference>
<dbReference type="SMART" id="SM00360">
    <property type="entry name" value="RRM"/>
    <property type="match status" value="1"/>
</dbReference>
<feature type="domain" description="RRM" evidence="3">
    <location>
        <begin position="32"/>
        <end position="109"/>
    </location>
</feature>
<keyword evidence="1 2" id="KW-0694">RNA-binding</keyword>
<protein>
    <submittedName>
        <fullName evidence="4">RNA-binding 24</fullName>
    </submittedName>
</protein>
<evidence type="ECO:0000259" key="3">
    <source>
        <dbReference type="PROSITE" id="PS50102"/>
    </source>
</evidence>
<sequence>MAFQQIPGPSSGSSSSSGFQYMNSPFGDTTYTKVFVGGLAWETQSETMRRYFEQFGEIVEAVVITDKNTGRSKGYGFVTFRDPESARRACADPTPIIDGRRANCNLASLGRPRPPVPYGIISNLSGRLRPASPYIGGVPRGAYVGSIGYQPPLPYNYQQGLMYPSYGNAKVVVAEDMCPSSMYATYGPEYVYPQGAYNPYVAQQYLQIYGVPGAVNPAIYPYGQLGQTVPSGHGYTAVQGYAMPSHQIVQFGGAVANAITTSPMPTIQTPYPGGIAASVPAQPQFIVTTPSQFMQAGLRAAELLLEWRASDLALQVIYFAFYRSYVVMLTREVNVVRVTPYGGEAIWRKPKAGQVASSHGIDGCWKGFLATT</sequence>
<gene>
    <name evidence="4" type="ORF">F383_12877</name>
</gene>
<dbReference type="AlphaFoldDB" id="A0A0B0PSG7"/>
<dbReference type="InterPro" id="IPR035979">
    <property type="entry name" value="RBD_domain_sf"/>
</dbReference>
<dbReference type="FunFam" id="3.30.70.330:FF:000250">
    <property type="entry name" value="RNA-binding (RRM/RBD/RNP motifs) family protein"/>
    <property type="match status" value="1"/>
</dbReference>
<dbReference type="Gene3D" id="3.30.70.330">
    <property type="match status" value="1"/>
</dbReference>
<dbReference type="PANTHER" id="PTHR11176">
    <property type="entry name" value="BOULE-RELATED"/>
    <property type="match status" value="1"/>
</dbReference>
<accession>A0A0B0PSG7</accession>
<dbReference type="EMBL" id="KN443179">
    <property type="protein sequence ID" value="KHG27980.1"/>
    <property type="molecule type" value="Genomic_DNA"/>
</dbReference>
<dbReference type="InterPro" id="IPR012677">
    <property type="entry name" value="Nucleotide-bd_a/b_plait_sf"/>
</dbReference>
<dbReference type="PANTHER" id="PTHR11176:SF57">
    <property type="entry name" value="PROTEIN BOULE"/>
    <property type="match status" value="1"/>
</dbReference>
<organism evidence="4 5">
    <name type="scientific">Gossypium arboreum</name>
    <name type="common">Tree cotton</name>
    <name type="synonym">Gossypium nanking</name>
    <dbReference type="NCBI Taxonomy" id="29729"/>
    <lineage>
        <taxon>Eukaryota</taxon>
        <taxon>Viridiplantae</taxon>
        <taxon>Streptophyta</taxon>
        <taxon>Embryophyta</taxon>
        <taxon>Tracheophyta</taxon>
        <taxon>Spermatophyta</taxon>
        <taxon>Magnoliopsida</taxon>
        <taxon>eudicotyledons</taxon>
        <taxon>Gunneridae</taxon>
        <taxon>Pentapetalae</taxon>
        <taxon>rosids</taxon>
        <taxon>malvids</taxon>
        <taxon>Malvales</taxon>
        <taxon>Malvaceae</taxon>
        <taxon>Malvoideae</taxon>
        <taxon>Gossypium</taxon>
    </lineage>
</organism>
<dbReference type="InterPro" id="IPR000504">
    <property type="entry name" value="RRM_dom"/>
</dbReference>
<dbReference type="Proteomes" id="UP000032142">
    <property type="component" value="Unassembled WGS sequence"/>
</dbReference>
<evidence type="ECO:0000313" key="5">
    <source>
        <dbReference type="Proteomes" id="UP000032142"/>
    </source>
</evidence>
<proteinExistence type="predicted"/>
<dbReference type="Pfam" id="PF00076">
    <property type="entry name" value="RRM_1"/>
    <property type="match status" value="1"/>
</dbReference>
<dbReference type="GO" id="GO:0003723">
    <property type="term" value="F:RNA binding"/>
    <property type="evidence" value="ECO:0007669"/>
    <property type="project" value="UniProtKB-UniRule"/>
</dbReference>
<evidence type="ECO:0000256" key="1">
    <source>
        <dbReference type="ARBA" id="ARBA00022884"/>
    </source>
</evidence>
<reference evidence="5" key="1">
    <citation type="submission" date="2014-09" db="EMBL/GenBank/DDBJ databases">
        <authorList>
            <person name="Mudge J."/>
            <person name="Ramaraj T."/>
            <person name="Lindquist I.E."/>
            <person name="Bharti A.K."/>
            <person name="Sundararajan A."/>
            <person name="Cameron C.T."/>
            <person name="Woodward J.E."/>
            <person name="May G.D."/>
            <person name="Brubaker C."/>
            <person name="Broadhvest J."/>
            <person name="Wilkins T.A."/>
        </authorList>
    </citation>
    <scope>NUCLEOTIDE SEQUENCE</scope>
    <source>
        <strain evidence="5">cv. AKA8401</strain>
    </source>
</reference>
<keyword evidence="5" id="KW-1185">Reference proteome</keyword>
<evidence type="ECO:0000256" key="2">
    <source>
        <dbReference type="PROSITE-ProRule" id="PRU00176"/>
    </source>
</evidence>